<dbReference type="PANTHER" id="PTHR48098:SF1">
    <property type="entry name" value="DIACYLGLYCEROL ACYLTRANSFERASE_MYCOLYLTRANSFERASE AG85A"/>
    <property type="match status" value="1"/>
</dbReference>
<dbReference type="AlphaFoldDB" id="A0A1E3U6X5"/>
<comment type="caution">
    <text evidence="1">The sequence shown here is derived from an EMBL/GenBank/DDBJ whole genome shotgun (WGS) entry which is preliminary data.</text>
</comment>
<dbReference type="Proteomes" id="UP000094271">
    <property type="component" value="Unassembled WGS sequence"/>
</dbReference>
<dbReference type="EMBL" id="MEHA01000043">
    <property type="protein sequence ID" value="ODR39320.1"/>
    <property type="molecule type" value="Genomic_DNA"/>
</dbReference>
<dbReference type="InterPro" id="IPR050583">
    <property type="entry name" value="Mycobacterial_A85_antigen"/>
</dbReference>
<name>A0A1E3U6X5_9FIRM</name>
<dbReference type="Pfam" id="PF00756">
    <property type="entry name" value="Esterase"/>
    <property type="match status" value="1"/>
</dbReference>
<reference evidence="1 2" key="1">
    <citation type="submission" date="2016-08" db="EMBL/GenBank/DDBJ databases">
        <authorList>
            <person name="Seilhamer J.J."/>
        </authorList>
    </citation>
    <scope>NUCLEOTIDE SEQUENCE [LARGE SCALE GENOMIC DNA]</scope>
    <source>
        <strain evidence="1 2">NML150140-1</strain>
    </source>
</reference>
<proteinExistence type="predicted"/>
<dbReference type="RefSeq" id="WP_069432396.1">
    <property type="nucleotide sequence ID" value="NZ_MEHA01000043.1"/>
</dbReference>
<dbReference type="Gene3D" id="3.40.50.1820">
    <property type="entry name" value="alpha/beta hydrolase"/>
    <property type="match status" value="1"/>
</dbReference>
<dbReference type="InterPro" id="IPR029058">
    <property type="entry name" value="AB_hydrolase_fold"/>
</dbReference>
<gene>
    <name evidence="1" type="ORF">BEI59_33380</name>
</gene>
<dbReference type="InterPro" id="IPR000801">
    <property type="entry name" value="Esterase-like"/>
</dbReference>
<dbReference type="SUPFAM" id="SSF53474">
    <property type="entry name" value="alpha/beta-Hydrolases"/>
    <property type="match status" value="1"/>
</dbReference>
<organism evidence="1 2">
    <name type="scientific">Eisenbergiella tayi</name>
    <dbReference type="NCBI Taxonomy" id="1432052"/>
    <lineage>
        <taxon>Bacteria</taxon>
        <taxon>Bacillati</taxon>
        <taxon>Bacillota</taxon>
        <taxon>Clostridia</taxon>
        <taxon>Lachnospirales</taxon>
        <taxon>Lachnospiraceae</taxon>
        <taxon>Eisenbergiella</taxon>
    </lineage>
</organism>
<sequence>MAKLVCNVISYTLQRTVDITVIVPSVTIPESMQMKMPGAEEPVKPTHQIKEKYPVLYLLHGFGNNHAQWSGYTSLELYAEERNIAVVMISGENKFYHDTLDGDAFFDFVAKEVPEFVTNYFPISAEPEHSYIAGLSMGGYGALLHGLSNPERFAAIGSFSGAVMSGGDPEKMKELVDGPLDMKWLAKKTLSDGRKVPPLYITCGEDDFLYQTNVEFIELLRENGAEVTWVSVPGYTHEWRFWNLAVEEFLKWIPRTDGYAKLGARKI</sequence>
<dbReference type="OrthoDB" id="9803578at2"/>
<dbReference type="GO" id="GO:0016747">
    <property type="term" value="F:acyltransferase activity, transferring groups other than amino-acyl groups"/>
    <property type="evidence" value="ECO:0007669"/>
    <property type="project" value="TreeGrafter"/>
</dbReference>
<dbReference type="PANTHER" id="PTHR48098">
    <property type="entry name" value="ENTEROCHELIN ESTERASE-RELATED"/>
    <property type="match status" value="1"/>
</dbReference>
<evidence type="ECO:0000313" key="2">
    <source>
        <dbReference type="Proteomes" id="UP000094271"/>
    </source>
</evidence>
<accession>A0A1E3U6X5</accession>
<protein>
    <submittedName>
        <fullName evidence="1">Uncharacterized protein</fullName>
    </submittedName>
</protein>
<evidence type="ECO:0000313" key="1">
    <source>
        <dbReference type="EMBL" id="ODR39320.1"/>
    </source>
</evidence>